<evidence type="ECO:0000259" key="9">
    <source>
        <dbReference type="PROSITE" id="PS52019"/>
    </source>
</evidence>
<evidence type="ECO:0000256" key="1">
    <source>
        <dbReference type="ARBA" id="ARBA00022450"/>
    </source>
</evidence>
<dbReference type="SMART" id="SM00823">
    <property type="entry name" value="PKS_PP"/>
    <property type="match status" value="1"/>
</dbReference>
<dbReference type="InterPro" id="IPR049900">
    <property type="entry name" value="PKS_mFAS_DH"/>
</dbReference>
<feature type="region of interest" description="N-terminal hotdog fold" evidence="5">
    <location>
        <begin position="834"/>
        <end position="964"/>
    </location>
</feature>
<dbReference type="InterPro" id="IPR049551">
    <property type="entry name" value="PKS_DH_C"/>
</dbReference>
<protein>
    <submittedName>
        <fullName evidence="10">Phthiocerol/phenolphthiocerol synthesis type-I polyketide synthase D</fullName>
    </submittedName>
</protein>
<dbReference type="SUPFAM" id="SSF51735">
    <property type="entry name" value="NAD(P)-binding Rossmann-fold domains"/>
    <property type="match status" value="2"/>
</dbReference>
<evidence type="ECO:0000313" key="10">
    <source>
        <dbReference type="EMBL" id="RBO96789.1"/>
    </source>
</evidence>
<keyword evidence="2" id="KW-0597">Phosphoprotein</keyword>
<dbReference type="InterPro" id="IPR036736">
    <property type="entry name" value="ACP-like_sf"/>
</dbReference>
<feature type="compositionally biased region" description="Polar residues" evidence="6">
    <location>
        <begin position="1701"/>
        <end position="1718"/>
    </location>
</feature>
<dbReference type="PROSITE" id="PS52004">
    <property type="entry name" value="KS3_2"/>
    <property type="match status" value="1"/>
</dbReference>
<evidence type="ECO:0000256" key="4">
    <source>
        <dbReference type="ARBA" id="ARBA00023268"/>
    </source>
</evidence>
<dbReference type="Pfam" id="PF16197">
    <property type="entry name" value="KAsynt_C_assoc"/>
    <property type="match status" value="1"/>
</dbReference>
<dbReference type="SUPFAM" id="SSF55048">
    <property type="entry name" value="Probable ACP-binding domain of malonyl-CoA ACP transacylase"/>
    <property type="match status" value="1"/>
</dbReference>
<dbReference type="GO" id="GO:0004315">
    <property type="term" value="F:3-oxoacyl-[acyl-carrier-protein] synthase activity"/>
    <property type="evidence" value="ECO:0007669"/>
    <property type="project" value="InterPro"/>
</dbReference>
<dbReference type="SMART" id="SM00827">
    <property type="entry name" value="PKS_AT"/>
    <property type="match status" value="1"/>
</dbReference>
<dbReference type="Pfam" id="PF02801">
    <property type="entry name" value="Ketoacyl-synt_C"/>
    <property type="match status" value="1"/>
</dbReference>
<feature type="domain" description="Ketosynthase family 3 (KS3)" evidence="8">
    <location>
        <begin position="15"/>
        <end position="424"/>
    </location>
</feature>
<dbReference type="GO" id="GO:0004312">
    <property type="term" value="F:fatty acid synthase activity"/>
    <property type="evidence" value="ECO:0007669"/>
    <property type="project" value="TreeGrafter"/>
</dbReference>
<dbReference type="SUPFAM" id="SSF52151">
    <property type="entry name" value="FabD/lysophospholipase-like"/>
    <property type="match status" value="1"/>
</dbReference>
<dbReference type="InterPro" id="IPR036291">
    <property type="entry name" value="NAD(P)-bd_dom_sf"/>
</dbReference>
<dbReference type="Pfam" id="PF14765">
    <property type="entry name" value="PS-DH"/>
    <property type="match status" value="1"/>
</dbReference>
<dbReference type="Gene3D" id="3.40.47.10">
    <property type="match status" value="1"/>
</dbReference>
<dbReference type="EMBL" id="QNRE01000001">
    <property type="protein sequence ID" value="RBO96789.1"/>
    <property type="molecule type" value="Genomic_DNA"/>
</dbReference>
<dbReference type="InterPro" id="IPR016035">
    <property type="entry name" value="Acyl_Trfase/lysoPLipase"/>
</dbReference>
<proteinExistence type="predicted"/>
<dbReference type="Pfam" id="PF08659">
    <property type="entry name" value="KR"/>
    <property type="match status" value="1"/>
</dbReference>
<dbReference type="Gene3D" id="1.10.1200.10">
    <property type="entry name" value="ACP-like"/>
    <property type="match status" value="1"/>
</dbReference>
<feature type="active site" description="Proton acceptor; for dehydratase activity" evidence="5">
    <location>
        <position position="881"/>
    </location>
</feature>
<gene>
    <name evidence="10" type="ORF">DFR74_101806</name>
</gene>
<dbReference type="GO" id="GO:0006633">
    <property type="term" value="P:fatty acid biosynthetic process"/>
    <property type="evidence" value="ECO:0007669"/>
    <property type="project" value="InterPro"/>
</dbReference>
<evidence type="ECO:0000256" key="2">
    <source>
        <dbReference type="ARBA" id="ARBA00022553"/>
    </source>
</evidence>
<organism evidence="10 11">
    <name type="scientific">Nocardia puris</name>
    <dbReference type="NCBI Taxonomy" id="208602"/>
    <lineage>
        <taxon>Bacteria</taxon>
        <taxon>Bacillati</taxon>
        <taxon>Actinomycetota</taxon>
        <taxon>Actinomycetes</taxon>
        <taxon>Mycobacteriales</taxon>
        <taxon>Nocardiaceae</taxon>
        <taxon>Nocardia</taxon>
    </lineage>
</organism>
<feature type="active site" description="Proton donor; for dehydratase activity" evidence="5">
    <location>
        <position position="1035"/>
    </location>
</feature>
<name>A0A366E4R4_9NOCA</name>
<comment type="caution">
    <text evidence="10">The sequence shown here is derived from an EMBL/GenBank/DDBJ whole genome shotgun (WGS) entry which is preliminary data.</text>
</comment>
<dbReference type="Pfam" id="PF00109">
    <property type="entry name" value="ketoacyl-synt"/>
    <property type="match status" value="1"/>
</dbReference>
<dbReference type="InterPro" id="IPR014030">
    <property type="entry name" value="Ketoacyl_synth_N"/>
</dbReference>
<dbReference type="GO" id="GO:0071770">
    <property type="term" value="P:DIM/DIP cell wall layer assembly"/>
    <property type="evidence" value="ECO:0007669"/>
    <property type="project" value="TreeGrafter"/>
</dbReference>
<dbReference type="Gene3D" id="3.40.50.720">
    <property type="entry name" value="NAD(P)-binding Rossmann-like Domain"/>
    <property type="match status" value="1"/>
</dbReference>
<dbReference type="InterPro" id="IPR014043">
    <property type="entry name" value="Acyl_transferase_dom"/>
</dbReference>
<dbReference type="InterPro" id="IPR032821">
    <property type="entry name" value="PKS_assoc"/>
</dbReference>
<reference evidence="10 11" key="1">
    <citation type="submission" date="2018-06" db="EMBL/GenBank/DDBJ databases">
        <title>Genomic Encyclopedia of Type Strains, Phase IV (KMG-IV): sequencing the most valuable type-strain genomes for metagenomic binning, comparative biology and taxonomic classification.</title>
        <authorList>
            <person name="Goeker M."/>
        </authorList>
    </citation>
    <scope>NUCLEOTIDE SEQUENCE [LARGE SCALE GENOMIC DNA]</scope>
    <source>
        <strain evidence="10 11">DSM 44599</strain>
    </source>
</reference>
<dbReference type="Gene3D" id="3.30.70.250">
    <property type="entry name" value="Malonyl-CoA ACP transacylase, ACP-binding"/>
    <property type="match status" value="1"/>
</dbReference>
<feature type="domain" description="Carrier" evidence="7">
    <location>
        <begin position="1576"/>
        <end position="1650"/>
    </location>
</feature>
<evidence type="ECO:0000313" key="11">
    <source>
        <dbReference type="Proteomes" id="UP000252586"/>
    </source>
</evidence>
<dbReference type="InterPro" id="IPR018201">
    <property type="entry name" value="Ketoacyl_synth_AS"/>
</dbReference>
<dbReference type="InterPro" id="IPR050091">
    <property type="entry name" value="PKS_NRPS_Biosynth_Enz"/>
</dbReference>
<dbReference type="InterPro" id="IPR020806">
    <property type="entry name" value="PKS_PP-bd"/>
</dbReference>
<feature type="region of interest" description="Disordered" evidence="6">
    <location>
        <begin position="1693"/>
        <end position="1718"/>
    </location>
</feature>
<dbReference type="InterPro" id="IPR013968">
    <property type="entry name" value="PKS_KR"/>
</dbReference>
<dbReference type="GO" id="GO:0005737">
    <property type="term" value="C:cytoplasm"/>
    <property type="evidence" value="ECO:0007669"/>
    <property type="project" value="TreeGrafter"/>
</dbReference>
<dbReference type="InterPro" id="IPR020841">
    <property type="entry name" value="PKS_Beta-ketoAc_synthase_dom"/>
</dbReference>
<evidence type="ECO:0000256" key="3">
    <source>
        <dbReference type="ARBA" id="ARBA00022679"/>
    </source>
</evidence>
<dbReference type="InterPro" id="IPR042104">
    <property type="entry name" value="PKS_dehydratase_sf"/>
</dbReference>
<dbReference type="InterPro" id="IPR001227">
    <property type="entry name" value="Ac_transferase_dom_sf"/>
</dbReference>
<dbReference type="Proteomes" id="UP000252586">
    <property type="component" value="Unassembled WGS sequence"/>
</dbReference>
<feature type="region of interest" description="C-terminal hotdog fold" evidence="5">
    <location>
        <begin position="983"/>
        <end position="1118"/>
    </location>
</feature>
<dbReference type="Gene3D" id="3.10.129.110">
    <property type="entry name" value="Polyketide synthase dehydratase"/>
    <property type="match status" value="1"/>
</dbReference>
<dbReference type="PROSITE" id="PS00012">
    <property type="entry name" value="PHOSPHOPANTETHEINE"/>
    <property type="match status" value="1"/>
</dbReference>
<dbReference type="GO" id="GO:0031177">
    <property type="term" value="F:phosphopantetheine binding"/>
    <property type="evidence" value="ECO:0007669"/>
    <property type="project" value="InterPro"/>
</dbReference>
<dbReference type="InterPro" id="IPR057326">
    <property type="entry name" value="KR_dom"/>
</dbReference>
<dbReference type="CDD" id="cd00833">
    <property type="entry name" value="PKS"/>
    <property type="match status" value="1"/>
</dbReference>
<dbReference type="InterPro" id="IPR006162">
    <property type="entry name" value="Ppantetheine_attach_site"/>
</dbReference>
<dbReference type="Pfam" id="PF00550">
    <property type="entry name" value="PP-binding"/>
    <property type="match status" value="1"/>
</dbReference>
<keyword evidence="3" id="KW-0808">Transferase</keyword>
<dbReference type="SMART" id="SM00826">
    <property type="entry name" value="PKS_DH"/>
    <property type="match status" value="1"/>
</dbReference>
<keyword evidence="1" id="KW-0596">Phosphopantetheine</keyword>
<dbReference type="InterPro" id="IPR009081">
    <property type="entry name" value="PP-bd_ACP"/>
</dbReference>
<dbReference type="InterPro" id="IPR016039">
    <property type="entry name" value="Thiolase-like"/>
</dbReference>
<feature type="region of interest" description="Disordered" evidence="6">
    <location>
        <begin position="1549"/>
        <end position="1576"/>
    </location>
</feature>
<keyword evidence="11" id="KW-1185">Reference proteome</keyword>
<dbReference type="PROSITE" id="PS50075">
    <property type="entry name" value="CARRIER"/>
    <property type="match status" value="1"/>
</dbReference>
<dbReference type="Pfam" id="PF00698">
    <property type="entry name" value="Acyl_transf_1"/>
    <property type="match status" value="1"/>
</dbReference>
<dbReference type="PROSITE" id="PS52019">
    <property type="entry name" value="PKS_MFAS_DH"/>
    <property type="match status" value="1"/>
</dbReference>
<evidence type="ECO:0000256" key="5">
    <source>
        <dbReference type="PROSITE-ProRule" id="PRU01363"/>
    </source>
</evidence>
<feature type="domain" description="PKS/mFAS DH" evidence="9">
    <location>
        <begin position="834"/>
        <end position="1118"/>
    </location>
</feature>
<keyword evidence="4" id="KW-0511">Multifunctional enzyme</keyword>
<dbReference type="SUPFAM" id="SSF53901">
    <property type="entry name" value="Thiolase-like"/>
    <property type="match status" value="1"/>
</dbReference>
<dbReference type="SMART" id="SM01294">
    <property type="entry name" value="PKS_PP_betabranch"/>
    <property type="match status" value="1"/>
</dbReference>
<dbReference type="InterPro" id="IPR020807">
    <property type="entry name" value="PKS_DH"/>
</dbReference>
<evidence type="ECO:0000256" key="6">
    <source>
        <dbReference type="SAM" id="MobiDB-lite"/>
    </source>
</evidence>
<dbReference type="GO" id="GO:0005886">
    <property type="term" value="C:plasma membrane"/>
    <property type="evidence" value="ECO:0007669"/>
    <property type="project" value="TreeGrafter"/>
</dbReference>
<dbReference type="InterPro" id="IPR016036">
    <property type="entry name" value="Malonyl_transacylase_ACP-bd"/>
</dbReference>
<dbReference type="InterPro" id="IPR014031">
    <property type="entry name" value="Ketoacyl_synth_C"/>
</dbReference>
<dbReference type="STRING" id="1210090.GCA_001613185_02961"/>
<dbReference type="SMART" id="SM00825">
    <property type="entry name" value="PKS_KS"/>
    <property type="match status" value="1"/>
</dbReference>
<evidence type="ECO:0000259" key="7">
    <source>
        <dbReference type="PROSITE" id="PS50075"/>
    </source>
</evidence>
<evidence type="ECO:0000259" key="8">
    <source>
        <dbReference type="PROSITE" id="PS52004"/>
    </source>
</evidence>
<accession>A0A366E4R4</accession>
<dbReference type="PANTHER" id="PTHR43775:SF37">
    <property type="entry name" value="SI:DKEY-61P9.11"/>
    <property type="match status" value="1"/>
</dbReference>
<dbReference type="PROSITE" id="PS00606">
    <property type="entry name" value="KS3_1"/>
    <property type="match status" value="1"/>
</dbReference>
<dbReference type="SMART" id="SM00822">
    <property type="entry name" value="PKS_KR"/>
    <property type="match status" value="1"/>
</dbReference>
<dbReference type="Gene3D" id="3.40.366.10">
    <property type="entry name" value="Malonyl-Coenzyme A Acyl Carrier Protein, domain 2"/>
    <property type="match status" value="1"/>
</dbReference>
<dbReference type="SUPFAM" id="SSF47336">
    <property type="entry name" value="ACP-like"/>
    <property type="match status" value="1"/>
</dbReference>
<sequence length="1718" mass="178594">MTGPVSAGNPVPERSVPASIVGIGCRLPGIGGVDQFWRVLVDGRDCTSPPPPARHIGEYHGGYLSEVTGFDNAWFGISEREAAAMDPQQRLCLEVAVEALDDAALSFDVRGSGAAVLVGASSFDHGAAVLSRPDHVGPYAVTGSALSIIANRISYVLDLHGPSLVLDSACSSSLAAVDLACRLLESGEVPLVLVGGVNLQLLPFVSASFAAGGFLAADGRCKTFDAAADGYTRAEGCVVLVLRRTADARRDGDRVYAEILGTAVNSDGRSNGIYAPNGRAQQAVVRRAWARSGRAPAAADYIECHGTGTALGDAVEVAALAEVLGTSERAAGRPLHLGSVKSNVGHLEAGAGLVGLAKAALSIHRGIIPPNATFVTENPLLKLAERGMAVAVTPYRWDRDPADRLAGVSSFGFGGTNAHAVVGGVEPDGATVADAPVLIGLSETDSDRLRASARRIADWAAEGPQEVHAADIAATCARPRPHRARLAVIADSLPGLAQSLDRAGHGSADPDSVAGDGAAPRGPVLLFPGQGGQHSAMGRALCRRYGAFRTALREAVDAITEVGGPLVRADEESFVSGGTTVIQCSLFAYQVALAALLRQWGVEPSGVIGHSLGEIAAAHVCGALGLEDAARVVVSRSRALATLDGRGAMLVAELTAQDAARAIAGHAEQAGVAAINGPRSVVLSGTVRAIDAVRAELSASGVFVRPVAVGFAAHSPQVDPLRDALVREVAGIRPLAPAVPLYSTTRPGLPVTAENFGPAYWAENMRSTVRLHDAVRLAVAEGHRTFVEVSPHPVLFRSIAESGDTEVSVLPAADRTDETRALLRCLAELFCRGVDLSWDQQPGRLVSLPARSWRHRTFPLRTDGLAHPTPPPFFPDDFDDHVVGDQPIVPGAGWVIALAAAARSATGVLTEVRLHERIEVAVARAGEYIVSRRTVPAGVHLAVHAADEPDRVIAAAVAPERDTDVEWARRVERDIRDAASHEIFEPVPARDLYRRLAAAGLAYGERFRILVDPRGAPGMATSSLRAGVPDAVAVDGCLQTIAIAASAALGPGLTPLPVRIDRMWRSPAATPLVRCLARVTHTEPDLLVADVVGIAADGSAGIVLAGVHLGLVPALGAPEVLLREHWEAISEPPRDPATSRPVLVVGATSVAHQLADALAGRARHTVTGLADGNEGDIEAALGAAAEVVVCCASGPSDPDEVIEHSAAALALLQRLVAHPSTRSLTVILESAGDEVDDPCLGAVAGLVRTLMFESGREIVLARMPGTPTAADFARLTHALGAATLPSECLIRQGRVFTRKLARTERGGLTHPAISDGTYLVTGGLGAIGAAICAHLLASGAGEIVIGTRRHRELPPELRAHRHRVTVVEADVAVDADVRSLVDIARSRPRPLRGVVHAAGLLEDAEFAAVTPAQLGRMHRPKLVAAHNLLAHAPELDFVVLCSSMAGTVGSPGQAAYASANAALDALAARHRRAGQRVVSIAWGPWAGRGLAEGGAAHLPGAGVGPLRAEQALVLLDIALSVDLAHVAALRYAPTRAADTLSRRLREMVGPAGDHRPAPAPASASATPIRETRSRPPAVPERIRAIIATALHIDPHRVPLDAPFSELGIDSLLALEVRRTVEAAFGVRVSTADVFGHPTVTALAALVDSRLSAAADDHDEVEGRRAVAVDEAAESPAGLTDEQLATRLSAVLRAVGQDTGDRSQQPIHPQPNSESGVPR</sequence>
<dbReference type="PANTHER" id="PTHR43775">
    <property type="entry name" value="FATTY ACID SYNTHASE"/>
    <property type="match status" value="1"/>
</dbReference>